<dbReference type="GeneID" id="20198973"/>
<reference evidence="2" key="3">
    <citation type="submission" date="2015-06" db="UniProtKB">
        <authorList>
            <consortium name="EnsemblMetazoa"/>
        </authorList>
    </citation>
    <scope>IDENTIFICATION</scope>
</reference>
<gene>
    <name evidence="2" type="primary">20198973</name>
    <name evidence="1" type="ORF">HELRODRAFT_160963</name>
</gene>
<dbReference type="InParanoid" id="T1EQX3"/>
<dbReference type="EMBL" id="AMQM01000716">
    <property type="status" value="NOT_ANNOTATED_CDS"/>
    <property type="molecule type" value="Genomic_DNA"/>
</dbReference>
<dbReference type="AlphaFoldDB" id="T1EQX3"/>
<accession>T1EQX3</accession>
<dbReference type="EnsemblMetazoa" id="HelroT160963">
    <property type="protein sequence ID" value="HelroP160963"/>
    <property type="gene ID" value="HelroG160963"/>
</dbReference>
<dbReference type="EMBL" id="KB096742">
    <property type="protein sequence ID" value="ESO01796.1"/>
    <property type="molecule type" value="Genomic_DNA"/>
</dbReference>
<dbReference type="CTD" id="20198973"/>
<reference evidence="1 3" key="2">
    <citation type="journal article" date="2013" name="Nature">
        <title>Insights into bilaterian evolution from three spiralian genomes.</title>
        <authorList>
            <person name="Simakov O."/>
            <person name="Marletaz F."/>
            <person name="Cho S.J."/>
            <person name="Edsinger-Gonzales E."/>
            <person name="Havlak P."/>
            <person name="Hellsten U."/>
            <person name="Kuo D.H."/>
            <person name="Larsson T."/>
            <person name="Lv J."/>
            <person name="Arendt D."/>
            <person name="Savage R."/>
            <person name="Osoegawa K."/>
            <person name="de Jong P."/>
            <person name="Grimwood J."/>
            <person name="Chapman J.A."/>
            <person name="Shapiro H."/>
            <person name="Aerts A."/>
            <person name="Otillar R.P."/>
            <person name="Terry A.Y."/>
            <person name="Boore J.L."/>
            <person name="Grigoriev I.V."/>
            <person name="Lindberg D.R."/>
            <person name="Seaver E.C."/>
            <person name="Weisblat D.A."/>
            <person name="Putnam N.H."/>
            <person name="Rokhsar D.S."/>
        </authorList>
    </citation>
    <scope>NUCLEOTIDE SEQUENCE</scope>
</reference>
<proteinExistence type="predicted"/>
<sequence length="148" mass="16600">MGPHANLSSAHKPFILEPAPGRRHTQRINSSTEDATNYQKYLGANGVFITVRRKIIALPGGEIYFSVQQSCRHSSTMETREEELGYFVTLDGMVQAVVGCTSSSRNNEESDVRNNLREINIDTVSSVNVKYQWLRPLTTTLHQYSAPI</sequence>
<dbReference type="Proteomes" id="UP000015101">
    <property type="component" value="Unassembled WGS sequence"/>
</dbReference>
<dbReference type="RefSeq" id="XP_009019204.1">
    <property type="nucleotide sequence ID" value="XM_009020956.1"/>
</dbReference>
<protein>
    <submittedName>
        <fullName evidence="1 2">Uncharacterized protein</fullName>
    </submittedName>
</protein>
<evidence type="ECO:0000313" key="3">
    <source>
        <dbReference type="Proteomes" id="UP000015101"/>
    </source>
</evidence>
<reference evidence="3" key="1">
    <citation type="submission" date="2012-12" db="EMBL/GenBank/DDBJ databases">
        <authorList>
            <person name="Hellsten U."/>
            <person name="Grimwood J."/>
            <person name="Chapman J.A."/>
            <person name="Shapiro H."/>
            <person name="Aerts A."/>
            <person name="Otillar R.P."/>
            <person name="Terry A.Y."/>
            <person name="Boore J.L."/>
            <person name="Simakov O."/>
            <person name="Marletaz F."/>
            <person name="Cho S.-J."/>
            <person name="Edsinger-Gonzales E."/>
            <person name="Havlak P."/>
            <person name="Kuo D.-H."/>
            <person name="Larsson T."/>
            <person name="Lv J."/>
            <person name="Arendt D."/>
            <person name="Savage R."/>
            <person name="Osoegawa K."/>
            <person name="de Jong P."/>
            <person name="Lindberg D.R."/>
            <person name="Seaver E.C."/>
            <person name="Weisblat D.A."/>
            <person name="Putnam N.H."/>
            <person name="Grigoriev I.V."/>
            <person name="Rokhsar D.S."/>
        </authorList>
    </citation>
    <scope>NUCLEOTIDE SEQUENCE</scope>
</reference>
<organism evidence="2 3">
    <name type="scientific">Helobdella robusta</name>
    <name type="common">Californian leech</name>
    <dbReference type="NCBI Taxonomy" id="6412"/>
    <lineage>
        <taxon>Eukaryota</taxon>
        <taxon>Metazoa</taxon>
        <taxon>Spiralia</taxon>
        <taxon>Lophotrochozoa</taxon>
        <taxon>Annelida</taxon>
        <taxon>Clitellata</taxon>
        <taxon>Hirudinea</taxon>
        <taxon>Rhynchobdellida</taxon>
        <taxon>Glossiphoniidae</taxon>
        <taxon>Helobdella</taxon>
    </lineage>
</organism>
<evidence type="ECO:0000313" key="1">
    <source>
        <dbReference type="EMBL" id="ESO01796.1"/>
    </source>
</evidence>
<name>T1EQX3_HELRO</name>
<evidence type="ECO:0000313" key="2">
    <source>
        <dbReference type="EnsemblMetazoa" id="HelroP160963"/>
    </source>
</evidence>
<dbReference type="KEGG" id="hro:HELRODRAFT_160963"/>
<keyword evidence="3" id="KW-1185">Reference proteome</keyword>
<dbReference type="HOGENOM" id="CLU_1760774_0_0_1"/>